<feature type="region of interest" description="Disordered" evidence="1">
    <location>
        <begin position="1"/>
        <end position="224"/>
    </location>
</feature>
<dbReference type="EMBL" id="MIGC01002418">
    <property type="protein sequence ID" value="PHJ21101.1"/>
    <property type="molecule type" value="Genomic_DNA"/>
</dbReference>
<feature type="compositionally biased region" description="Polar residues" evidence="1">
    <location>
        <begin position="188"/>
        <end position="205"/>
    </location>
</feature>
<feature type="compositionally biased region" description="Low complexity" evidence="1">
    <location>
        <begin position="1321"/>
        <end position="1336"/>
    </location>
</feature>
<feature type="region of interest" description="Disordered" evidence="1">
    <location>
        <begin position="1120"/>
        <end position="1157"/>
    </location>
</feature>
<feature type="compositionally biased region" description="Basic and acidic residues" evidence="1">
    <location>
        <begin position="322"/>
        <end position="338"/>
    </location>
</feature>
<feature type="region of interest" description="Disordered" evidence="1">
    <location>
        <begin position="687"/>
        <end position="885"/>
    </location>
</feature>
<feature type="compositionally biased region" description="Low complexity" evidence="1">
    <location>
        <begin position="1281"/>
        <end position="1292"/>
    </location>
</feature>
<feature type="compositionally biased region" description="Low complexity" evidence="1">
    <location>
        <begin position="1832"/>
        <end position="1856"/>
    </location>
</feature>
<dbReference type="OrthoDB" id="348095at2759"/>
<feature type="compositionally biased region" description="Low complexity" evidence="1">
    <location>
        <begin position="1607"/>
        <end position="1625"/>
    </location>
</feature>
<keyword evidence="3" id="KW-1185">Reference proteome</keyword>
<dbReference type="GeneID" id="94428448"/>
<keyword evidence="2" id="KW-0238">DNA-binding</keyword>
<feature type="region of interest" description="Disordered" evidence="1">
    <location>
        <begin position="2129"/>
        <end position="2449"/>
    </location>
</feature>
<feature type="compositionally biased region" description="Low complexity" evidence="1">
    <location>
        <begin position="837"/>
        <end position="852"/>
    </location>
</feature>
<feature type="compositionally biased region" description="Basic and acidic residues" evidence="1">
    <location>
        <begin position="461"/>
        <end position="482"/>
    </location>
</feature>
<feature type="compositionally biased region" description="Low complexity" evidence="1">
    <location>
        <begin position="104"/>
        <end position="119"/>
    </location>
</feature>
<feature type="region of interest" description="Disordered" evidence="1">
    <location>
        <begin position="1785"/>
        <end position="1901"/>
    </location>
</feature>
<feature type="region of interest" description="Disordered" evidence="1">
    <location>
        <begin position="1229"/>
        <end position="1369"/>
    </location>
</feature>
<feature type="compositionally biased region" description="Basic and acidic residues" evidence="1">
    <location>
        <begin position="2199"/>
        <end position="2219"/>
    </location>
</feature>
<feature type="region of interest" description="Disordered" evidence="1">
    <location>
        <begin position="959"/>
        <end position="1003"/>
    </location>
</feature>
<feature type="region of interest" description="Disordered" evidence="1">
    <location>
        <begin position="1055"/>
        <end position="1092"/>
    </location>
</feature>
<feature type="region of interest" description="Disordered" evidence="1">
    <location>
        <begin position="1599"/>
        <end position="1642"/>
    </location>
</feature>
<feature type="compositionally biased region" description="Low complexity" evidence="1">
    <location>
        <begin position="2056"/>
        <end position="2066"/>
    </location>
</feature>
<feature type="compositionally biased region" description="Basic and acidic residues" evidence="1">
    <location>
        <begin position="1337"/>
        <end position="1362"/>
    </location>
</feature>
<evidence type="ECO:0000313" key="2">
    <source>
        <dbReference type="EMBL" id="PHJ21101.1"/>
    </source>
</evidence>
<organism evidence="2 3">
    <name type="scientific">Cystoisospora suis</name>
    <dbReference type="NCBI Taxonomy" id="483139"/>
    <lineage>
        <taxon>Eukaryota</taxon>
        <taxon>Sar</taxon>
        <taxon>Alveolata</taxon>
        <taxon>Apicomplexa</taxon>
        <taxon>Conoidasida</taxon>
        <taxon>Coccidia</taxon>
        <taxon>Eucoccidiorida</taxon>
        <taxon>Eimeriorina</taxon>
        <taxon>Sarcocystidae</taxon>
        <taxon>Cystoisospora</taxon>
    </lineage>
</organism>
<feature type="region of interest" description="Disordered" evidence="1">
    <location>
        <begin position="1552"/>
        <end position="1584"/>
    </location>
</feature>
<feature type="compositionally biased region" description="Low complexity" evidence="1">
    <location>
        <begin position="1803"/>
        <end position="1819"/>
    </location>
</feature>
<evidence type="ECO:0000313" key="3">
    <source>
        <dbReference type="Proteomes" id="UP000221165"/>
    </source>
</evidence>
<comment type="caution">
    <text evidence="2">The sequence shown here is derived from an EMBL/GenBank/DDBJ whole genome shotgun (WGS) entry which is preliminary data.</text>
</comment>
<gene>
    <name evidence="2" type="ORF">CSUI_005057</name>
</gene>
<feature type="region of interest" description="Disordered" evidence="1">
    <location>
        <begin position="2490"/>
        <end position="2510"/>
    </location>
</feature>
<feature type="compositionally biased region" description="Basic and acidic residues" evidence="1">
    <location>
        <begin position="2240"/>
        <end position="2252"/>
    </location>
</feature>
<dbReference type="GO" id="GO:0003677">
    <property type="term" value="F:DNA binding"/>
    <property type="evidence" value="ECO:0007669"/>
    <property type="project" value="UniProtKB-KW"/>
</dbReference>
<feature type="compositionally biased region" description="Polar residues" evidence="1">
    <location>
        <begin position="797"/>
        <end position="812"/>
    </location>
</feature>
<dbReference type="VEuPathDB" id="ToxoDB:CSUI_005057"/>
<feature type="compositionally biased region" description="Gly residues" evidence="1">
    <location>
        <begin position="340"/>
        <end position="350"/>
    </location>
</feature>
<feature type="compositionally biased region" description="Low complexity" evidence="1">
    <location>
        <begin position="2255"/>
        <end position="2280"/>
    </location>
</feature>
<feature type="compositionally biased region" description="Polar residues" evidence="1">
    <location>
        <begin position="738"/>
        <end position="757"/>
    </location>
</feature>
<feature type="compositionally biased region" description="Basic and acidic residues" evidence="1">
    <location>
        <begin position="556"/>
        <end position="565"/>
    </location>
</feature>
<feature type="compositionally biased region" description="Basic and acidic residues" evidence="1">
    <location>
        <begin position="978"/>
        <end position="988"/>
    </location>
</feature>
<feature type="compositionally biased region" description="Gly residues" evidence="1">
    <location>
        <begin position="2135"/>
        <end position="2145"/>
    </location>
</feature>
<feature type="region of interest" description="Disordered" evidence="1">
    <location>
        <begin position="556"/>
        <end position="673"/>
    </location>
</feature>
<protein>
    <submittedName>
        <fullName evidence="2">Homeodomain-like domain protein</fullName>
    </submittedName>
</protein>
<keyword evidence="2" id="KW-0371">Homeobox</keyword>
<feature type="compositionally biased region" description="Basic and acidic residues" evidence="1">
    <location>
        <begin position="853"/>
        <end position="870"/>
    </location>
</feature>
<feature type="region of interest" description="Disordered" evidence="1">
    <location>
        <begin position="2038"/>
        <end position="2111"/>
    </location>
</feature>
<feature type="compositionally biased region" description="Polar residues" evidence="1">
    <location>
        <begin position="2344"/>
        <end position="2356"/>
    </location>
</feature>
<proteinExistence type="predicted"/>
<dbReference type="RefSeq" id="XP_067922785.1">
    <property type="nucleotide sequence ID" value="XM_068065237.1"/>
</dbReference>
<feature type="compositionally biased region" description="Basic and acidic residues" evidence="1">
    <location>
        <begin position="596"/>
        <end position="620"/>
    </location>
</feature>
<feature type="compositionally biased region" description="Acidic residues" evidence="1">
    <location>
        <begin position="2493"/>
        <end position="2510"/>
    </location>
</feature>
<feature type="compositionally biased region" description="Gly residues" evidence="1">
    <location>
        <begin position="2067"/>
        <end position="2077"/>
    </location>
</feature>
<feature type="compositionally biased region" description="Polar residues" evidence="1">
    <location>
        <begin position="141"/>
        <end position="159"/>
    </location>
</feature>
<name>A0A2C6K8E2_9APIC</name>
<feature type="compositionally biased region" description="Basic residues" evidence="1">
    <location>
        <begin position="42"/>
        <end position="54"/>
    </location>
</feature>
<feature type="compositionally biased region" description="Basic and acidic residues" evidence="1">
    <location>
        <begin position="639"/>
        <end position="648"/>
    </location>
</feature>
<feature type="compositionally biased region" description="Polar residues" evidence="1">
    <location>
        <begin position="1059"/>
        <end position="1071"/>
    </location>
</feature>
<feature type="compositionally biased region" description="Basic and acidic residues" evidence="1">
    <location>
        <begin position="1229"/>
        <end position="1259"/>
    </location>
</feature>
<dbReference type="Proteomes" id="UP000221165">
    <property type="component" value="Unassembled WGS sequence"/>
</dbReference>
<feature type="compositionally biased region" description="Basic and acidic residues" evidence="1">
    <location>
        <begin position="206"/>
        <end position="215"/>
    </location>
</feature>
<feature type="compositionally biased region" description="Low complexity" evidence="1">
    <location>
        <begin position="2357"/>
        <end position="2386"/>
    </location>
</feature>
<feature type="compositionally biased region" description="Low complexity" evidence="1">
    <location>
        <begin position="1136"/>
        <end position="1157"/>
    </location>
</feature>
<feature type="compositionally biased region" description="Low complexity" evidence="1">
    <location>
        <begin position="2426"/>
        <end position="2444"/>
    </location>
</feature>
<feature type="compositionally biased region" description="Gly residues" evidence="1">
    <location>
        <begin position="2281"/>
        <end position="2294"/>
    </location>
</feature>
<evidence type="ECO:0000256" key="1">
    <source>
        <dbReference type="SAM" id="MobiDB-lite"/>
    </source>
</evidence>
<feature type="compositionally biased region" description="Basic and acidic residues" evidence="1">
    <location>
        <begin position="661"/>
        <end position="673"/>
    </location>
</feature>
<sequence>MGFNVDEVKAGPGVGNSVAGSDAQTPEDGGFSLGEEGYSRKPSCKVRSTSKIKSRLSNGVAFDDPGPPKPEERSGSQSRANGTGTTGVGEPSRRGRRGGGGTAGLRSSLASSRDGAADGTGLEEMAQGDEDDRKQEEPTETSRPPTASSDASVHAQSQERIGEQTESDSALLGGPPKGEKRKAEAFPQESSAPAPSAGVTSSTEETSGRRYAFREKRQKRERFEADISAKKSYTAVPTGYSLSSSDLAPEQVRGLQLFVYRRKSRPYRRRRGDGVLDTSRQEATALLRGGSSELGLDRADNADSFNAGQEENPASGVAVEGKSTEEGSQERGGEDSKVYRGGGPGAGTPEGPGTAPPQTSIFRKRHQGRGGFRYEKNGYYRSSEGPASQRGGRGGGFKATPAGGGRLSMGWRGEGSGGAGKTTASVEGRKKTGGSKSPDTKVREGHGTGASVKKATVPGSGERKEGGSPSGQHREEETDNDFRVPEDIAQVLEEQFHSEPQAVDEYVPFGLYYDDALVTSGDLLRRQAAHQKDRYLSLKAAFQEEMCRRLSLRPKKEREGMKTEELSGCLREIPESTSRILQDAGETSQGRSRVVGRLENESHVEQWETSESGKEKDRSPRSSGKMGDCCPLKETLNLVKKEESEDSGKGSTPSEGCSRLPVDKILKKTEDDKNPQLLARSSLCCTHLESSSGGGGEEEKLEDSVSVSLRGCPSASPTGTEGERCGSHRQSVGRDTFCTRSDSSGDPSLPCDTTVSDTGGVRKGAAKEDLEADGEQQRQRKKGKHAPRGKTEPPDGNSISSQPSAVLDSSRQFQRETDTQREPPGVKIALEKQGDPSQLSALSSLGVGSVPVDGKEKDREEKQVKTKSEENEGEEANGLLLYPENAWTAEGPLEEVLNRERWERDDEENVRREATKRLRSSAAFLLNAAAHVMTEGRPFYTSLAAASLSVGSSCFLSRKDTRRPLSTGGRGVSSRGAHPTEEDGKDTEASSDTGRELASTVASGSPFSVQDFDRQLEGDHFSFLAGCSSRRCSTGTEETGAGALLQRHPRTQAGRAKAASQSCSDKGTSFKATKGIRGSQQEEKHPLGCREPASSMSSFLLCLAKRRRLLRLSGQDSSQYLSRRSSLSPCPPPDSPYSSAPKSCPVTSLSSSSSSSSARSVSVSAPLFSTVKAQSCSLQPVLKAASSSVTSTLLSLSPFAVLQGIPGRTVLSSSSLNFLEKEFEIQDRTELDKKKTGNGQVKEEGEPGSQSRERTKEETQNLTVFKQREKSNEEVPISMRSTSPSGSPTIPSEVMGQQGTKQVKREEAHAESGAFPDRGVRSVSKGSQSSRSSSEPPGRRDAPCELESRTLREASKASEESGRASSLSSSTAGRASLECISSRNNSILPSLLPFKVRRGRRRKSFLPKHLFFDSRTFAHSTLSQFTHRPLSGVSWYAPLRSSLGPHRWLSRSWRRVRAILRAACVKRLGRLKLEADQRQEAFYVPPSDDWEALGTVLRVLPSPATESPGGSRGVAASLHGTRERGVEGILFSSSSSEDGEDVDDCQYHTLSPFVTPAESDGETGKSSSEDASRLPSATPGGRPSIHDLLAVVQASSQVPTLPNTTHSPLSESSSSASASASSVSPSIPPSRQTSSAGASLSGPGLCPSLSSYTLGMQSPGAQGTGPQHQPFLLSRAILRLRQEEKRLLTPPPLPLKPDCLSEDFQQIARALWEDHQGCFVVPDREKHWRIIDGALDTYSDKLPKGLGEARSDGSYKEEKYPDHLPFSAAQLDRFHFFPSEKQEFERRRKAHAASQAGAQFWHAPSSSPSSASPSSSSSPQTPMVHLARAPTLSSRSSSVSSPSPCLSGVFSSSSPKGGVGSTGGGGGMGDTTPTPAYATKVPKTSSSVSAAKGGTEKGLDGAPGRNACCSLSLSSPAGFPGDGMFHGASEVEASGMGQKHTKTPQQSHFHCYQSQCAPFHKHSVVSGNGKHQAVGTAYDTFGGRMLGCHSSDSYDFSCTPGMTGGGRPGIDGFSPANFMGPTNGGGVGGLSSPPATGGFVTYESSSSGVGSGGNSSRGPSLPCGNLSGEGGSGGGAPRSGSSSLSSTGGGGTPSASLQRLQRDAASNPEVDSDIQQLLWWRWRKEGGMNSTGTGSFPGAGGGGGATAPAQGGSVDGGCCDGGDVTSTACGIEGRGSGDGESAEDEELAKACKRTSGGSEWKKKGEREDHVGKKDGRSDGEGGQPRSTGRSGRGSSGTLAGEHEEAGEIEDTRTNSSVATTTGTRSTSSSSAVASSECSGGSSTGAGGEFLPEGTGGERGENAGGGRPRRTAAGHRLADVLTAVKGGDRGADKGASQGAPPESTMPVTSSTGAHTYQSLPGHPSSDSPSSSFGKNPSSNFSSCPSQSATTHHPPNSSSAASGNTCSSNSQNPVAPGPAMATSTAGDGCSASTMTAGTASTSAPGGMPAGPPPLKCLLRLLRTYPLSVVAQRLGVHRSTVARWVKVWPKQQEGLGVEDDTEAEVETMSQDDP</sequence>
<feature type="compositionally biased region" description="Low complexity" evidence="1">
    <location>
        <begin position="2394"/>
        <end position="2408"/>
    </location>
</feature>
<feature type="compositionally biased region" description="Gly residues" evidence="1">
    <location>
        <begin position="1857"/>
        <end position="1869"/>
    </location>
</feature>
<feature type="region of interest" description="Disordered" evidence="1">
    <location>
        <begin position="264"/>
        <end position="482"/>
    </location>
</feature>
<accession>A0A2C6K8E2</accession>
<feature type="compositionally biased region" description="Gly residues" evidence="1">
    <location>
        <begin position="391"/>
        <end position="420"/>
    </location>
</feature>
<feature type="compositionally biased region" description="Basic residues" evidence="1">
    <location>
        <begin position="779"/>
        <end position="788"/>
    </location>
</feature>
<reference evidence="2 3" key="1">
    <citation type="journal article" date="2017" name="Int. J. Parasitol.">
        <title>The genome of the protozoan parasite Cystoisospora suis and a reverse vaccinology approach to identify vaccine candidates.</title>
        <authorList>
            <person name="Palmieri N."/>
            <person name="Shrestha A."/>
            <person name="Ruttkowski B."/>
            <person name="Beck T."/>
            <person name="Vogl C."/>
            <person name="Tomley F."/>
            <person name="Blake D.P."/>
            <person name="Joachim A."/>
        </authorList>
    </citation>
    <scope>NUCLEOTIDE SEQUENCE [LARGE SCALE GENOMIC DNA]</scope>
    <source>
        <strain evidence="2 3">Wien I</strain>
    </source>
</reference>
<feature type="compositionally biased region" description="Polar residues" evidence="1">
    <location>
        <begin position="575"/>
        <end position="591"/>
    </location>
</feature>